<keyword evidence="1" id="KW-0472">Membrane</keyword>
<dbReference type="EMBL" id="JAYKXN010000006">
    <property type="protein sequence ID" value="KAK7278385.1"/>
    <property type="molecule type" value="Genomic_DNA"/>
</dbReference>
<sequence length="73" mass="8185">MRVGKVWAILAVYGKGNDGGWRIVGLKKRRLFCLLLLLSSFFYFPLPAVLLLLVTYSFILPGSCSTPTISSYR</sequence>
<name>A0AAN9FS10_CLITE</name>
<keyword evidence="3" id="KW-1185">Reference proteome</keyword>
<comment type="caution">
    <text evidence="2">The sequence shown here is derived from an EMBL/GenBank/DDBJ whole genome shotgun (WGS) entry which is preliminary data.</text>
</comment>
<keyword evidence="1" id="KW-0812">Transmembrane</keyword>
<accession>A0AAN9FS10</accession>
<evidence type="ECO:0000313" key="2">
    <source>
        <dbReference type="EMBL" id="KAK7278385.1"/>
    </source>
</evidence>
<evidence type="ECO:0000313" key="3">
    <source>
        <dbReference type="Proteomes" id="UP001359559"/>
    </source>
</evidence>
<protein>
    <submittedName>
        <fullName evidence="2">Uncharacterized protein</fullName>
    </submittedName>
</protein>
<keyword evidence="1" id="KW-1133">Transmembrane helix</keyword>
<dbReference type="Proteomes" id="UP001359559">
    <property type="component" value="Unassembled WGS sequence"/>
</dbReference>
<proteinExistence type="predicted"/>
<feature type="transmembrane region" description="Helical" evidence="1">
    <location>
        <begin position="31"/>
        <end position="59"/>
    </location>
</feature>
<organism evidence="2 3">
    <name type="scientific">Clitoria ternatea</name>
    <name type="common">Butterfly pea</name>
    <dbReference type="NCBI Taxonomy" id="43366"/>
    <lineage>
        <taxon>Eukaryota</taxon>
        <taxon>Viridiplantae</taxon>
        <taxon>Streptophyta</taxon>
        <taxon>Embryophyta</taxon>
        <taxon>Tracheophyta</taxon>
        <taxon>Spermatophyta</taxon>
        <taxon>Magnoliopsida</taxon>
        <taxon>eudicotyledons</taxon>
        <taxon>Gunneridae</taxon>
        <taxon>Pentapetalae</taxon>
        <taxon>rosids</taxon>
        <taxon>fabids</taxon>
        <taxon>Fabales</taxon>
        <taxon>Fabaceae</taxon>
        <taxon>Papilionoideae</taxon>
        <taxon>50 kb inversion clade</taxon>
        <taxon>NPAAA clade</taxon>
        <taxon>indigoferoid/millettioid clade</taxon>
        <taxon>Phaseoleae</taxon>
        <taxon>Clitoria</taxon>
    </lineage>
</organism>
<evidence type="ECO:0000256" key="1">
    <source>
        <dbReference type="SAM" id="Phobius"/>
    </source>
</evidence>
<reference evidence="2 3" key="1">
    <citation type="submission" date="2024-01" db="EMBL/GenBank/DDBJ databases">
        <title>The genomes of 5 underutilized Papilionoideae crops provide insights into root nodulation and disease resistance.</title>
        <authorList>
            <person name="Yuan L."/>
        </authorList>
    </citation>
    <scope>NUCLEOTIDE SEQUENCE [LARGE SCALE GENOMIC DNA]</scope>
    <source>
        <strain evidence="2">LY-2023</strain>
        <tissue evidence="2">Leaf</tissue>
    </source>
</reference>
<gene>
    <name evidence="2" type="ORF">RJT34_23413</name>
</gene>
<dbReference type="AlphaFoldDB" id="A0AAN9FS10"/>